<protein>
    <submittedName>
        <fullName evidence="1">Uncharacterized protein</fullName>
    </submittedName>
</protein>
<dbReference type="Gene3D" id="3.90.1300.10">
    <property type="entry name" value="Amidase signature (AS) domain"/>
    <property type="match status" value="1"/>
</dbReference>
<reference evidence="1 2" key="1">
    <citation type="journal article" date="2014" name="Agronomy (Basel)">
        <title>A Draft Genome Sequence for Ensete ventricosum, the Drought-Tolerant Tree Against Hunger.</title>
        <authorList>
            <person name="Harrison J."/>
            <person name="Moore K.A."/>
            <person name="Paszkiewicz K."/>
            <person name="Jones T."/>
            <person name="Grant M."/>
            <person name="Ambacheew D."/>
            <person name="Muzemil S."/>
            <person name="Studholme D.J."/>
        </authorList>
    </citation>
    <scope>NUCLEOTIDE SEQUENCE [LARGE SCALE GENOMIC DNA]</scope>
</reference>
<proteinExistence type="predicted"/>
<dbReference type="InterPro" id="IPR036928">
    <property type="entry name" value="AS_sf"/>
</dbReference>
<name>A0A426ZLV2_ENSVE</name>
<sequence length="160" mass="17312">MITETMGDGVEMGVVSSIKAAALHLEELGAVLTEAKMRILMGTYALSAGYYEAYYKRAQQVSLNFSCREKVNDPLAIINYSLQVNVNLAGVPALVVPCGFVEGGIAGLPVGLQMIGTSFSEIVMSLSFNHPSLVQEKLLRVGHIFEQTLQNHRFVPPLLG</sequence>
<evidence type="ECO:0000313" key="2">
    <source>
        <dbReference type="Proteomes" id="UP000287651"/>
    </source>
</evidence>
<dbReference type="Proteomes" id="UP000287651">
    <property type="component" value="Unassembled WGS sequence"/>
</dbReference>
<dbReference type="AlphaFoldDB" id="A0A426ZLV2"/>
<dbReference type="EMBL" id="AMZH03005989">
    <property type="protein sequence ID" value="RRT64966.1"/>
    <property type="molecule type" value="Genomic_DNA"/>
</dbReference>
<dbReference type="PANTHER" id="PTHR11895:SF7">
    <property type="entry name" value="GLUTAMYL-TRNA(GLN) AMIDOTRANSFERASE SUBUNIT A, MITOCHONDRIAL"/>
    <property type="match status" value="1"/>
</dbReference>
<evidence type="ECO:0000313" key="1">
    <source>
        <dbReference type="EMBL" id="RRT64966.1"/>
    </source>
</evidence>
<dbReference type="InterPro" id="IPR000120">
    <property type="entry name" value="Amidase"/>
</dbReference>
<dbReference type="PANTHER" id="PTHR11895">
    <property type="entry name" value="TRANSAMIDASE"/>
    <property type="match status" value="1"/>
</dbReference>
<gene>
    <name evidence="1" type="ORF">B296_00041432</name>
</gene>
<dbReference type="Gene3D" id="6.10.140.860">
    <property type="match status" value="1"/>
</dbReference>
<organism evidence="1 2">
    <name type="scientific">Ensete ventricosum</name>
    <name type="common">Abyssinian banana</name>
    <name type="synonym">Musa ensete</name>
    <dbReference type="NCBI Taxonomy" id="4639"/>
    <lineage>
        <taxon>Eukaryota</taxon>
        <taxon>Viridiplantae</taxon>
        <taxon>Streptophyta</taxon>
        <taxon>Embryophyta</taxon>
        <taxon>Tracheophyta</taxon>
        <taxon>Spermatophyta</taxon>
        <taxon>Magnoliopsida</taxon>
        <taxon>Liliopsida</taxon>
        <taxon>Zingiberales</taxon>
        <taxon>Musaceae</taxon>
        <taxon>Ensete</taxon>
    </lineage>
</organism>
<comment type="caution">
    <text evidence="1">The sequence shown here is derived from an EMBL/GenBank/DDBJ whole genome shotgun (WGS) entry which is preliminary data.</text>
</comment>
<dbReference type="GO" id="GO:0050567">
    <property type="term" value="F:glutaminyl-tRNA synthase (glutamine-hydrolyzing) activity"/>
    <property type="evidence" value="ECO:0007669"/>
    <property type="project" value="TreeGrafter"/>
</dbReference>
<accession>A0A426ZLV2</accession>
<dbReference type="SUPFAM" id="SSF75304">
    <property type="entry name" value="Amidase signature (AS) enzymes"/>
    <property type="match status" value="1"/>
</dbReference>